<evidence type="ECO:0008006" key="2">
    <source>
        <dbReference type="Google" id="ProtNLM"/>
    </source>
</evidence>
<dbReference type="AlphaFoldDB" id="A0A0F8Z7W0"/>
<organism evidence="1">
    <name type="scientific">marine sediment metagenome</name>
    <dbReference type="NCBI Taxonomy" id="412755"/>
    <lineage>
        <taxon>unclassified sequences</taxon>
        <taxon>metagenomes</taxon>
        <taxon>ecological metagenomes</taxon>
    </lineage>
</organism>
<comment type="caution">
    <text evidence="1">The sequence shown here is derived from an EMBL/GenBank/DDBJ whole genome shotgun (WGS) entry which is preliminary data.</text>
</comment>
<name>A0A0F8Z7W0_9ZZZZ</name>
<reference evidence="1" key="1">
    <citation type="journal article" date="2015" name="Nature">
        <title>Complex archaea that bridge the gap between prokaryotes and eukaryotes.</title>
        <authorList>
            <person name="Spang A."/>
            <person name="Saw J.H."/>
            <person name="Jorgensen S.L."/>
            <person name="Zaremba-Niedzwiedzka K."/>
            <person name="Martijn J."/>
            <person name="Lind A.E."/>
            <person name="van Eijk R."/>
            <person name="Schleper C."/>
            <person name="Guy L."/>
            <person name="Ettema T.J."/>
        </authorList>
    </citation>
    <scope>NUCLEOTIDE SEQUENCE</scope>
</reference>
<sequence>MKYFIIVLFLIGFFGLAFAYPGEEVEISVSTDKKSYKPGEILTIKGTGAHSYSIWAKIISPEVDEIIELKFLAPISGEFYTAWIIPKTIAPGLYSVVARDIVQEAEANFEILGRSEKLRPLTEFIKEKIIPPPLKQIKAGVALIDVICNEGKVPAYKYHAMRVACVSLETESQLVLRGWALLRLHMYDDDPSRSLCERYNGNWLTELRECEYISLQQCSLMGGEFSECESACRNDPTAEICTLQCVLVCSIEGNHFPEFGLTFS</sequence>
<protein>
    <recommendedName>
        <fullName evidence="2">Macroglobulin domain-containing protein</fullName>
    </recommendedName>
</protein>
<proteinExistence type="predicted"/>
<dbReference type="EMBL" id="LAZR01049367">
    <property type="protein sequence ID" value="KKK89813.1"/>
    <property type="molecule type" value="Genomic_DNA"/>
</dbReference>
<accession>A0A0F8Z7W0</accession>
<feature type="non-terminal residue" evidence="1">
    <location>
        <position position="264"/>
    </location>
</feature>
<gene>
    <name evidence="1" type="ORF">LCGC14_2729350</name>
</gene>
<evidence type="ECO:0000313" key="1">
    <source>
        <dbReference type="EMBL" id="KKK89813.1"/>
    </source>
</evidence>